<dbReference type="GO" id="GO:0046872">
    <property type="term" value="F:metal ion binding"/>
    <property type="evidence" value="ECO:0007669"/>
    <property type="project" value="UniProtKB-KW"/>
</dbReference>
<gene>
    <name evidence="3" type="ORF">IQ241_13335</name>
</gene>
<sequence>MAVASLDHIVLTVRDLDATIRFYTEALGLQLVTFGEDRQALTFGSQNKSLGEQTLMNAQHR</sequence>
<dbReference type="AlphaFoldDB" id="A0A8J7APN8"/>
<evidence type="ECO:0000313" key="4">
    <source>
        <dbReference type="Proteomes" id="UP000636505"/>
    </source>
</evidence>
<name>A0A8J7APN8_9CYAN</name>
<evidence type="ECO:0000256" key="1">
    <source>
        <dbReference type="ARBA" id="ARBA00022723"/>
    </source>
</evidence>
<accession>A0A8J7APN8</accession>
<dbReference type="GO" id="GO:0004462">
    <property type="term" value="F:lactoylglutathione lyase activity"/>
    <property type="evidence" value="ECO:0007669"/>
    <property type="project" value="InterPro"/>
</dbReference>
<comment type="caution">
    <text evidence="3">The sequence shown here is derived from an EMBL/GenBank/DDBJ whole genome shotgun (WGS) entry which is preliminary data.</text>
</comment>
<dbReference type="PROSITE" id="PS51819">
    <property type="entry name" value="VOC"/>
    <property type="match status" value="1"/>
</dbReference>
<dbReference type="Gene3D" id="3.10.180.10">
    <property type="entry name" value="2,3-Dihydroxybiphenyl 1,2-Dioxygenase, domain 1"/>
    <property type="match status" value="1"/>
</dbReference>
<dbReference type="InterPro" id="IPR037523">
    <property type="entry name" value="VOC_core"/>
</dbReference>
<feature type="domain" description="VOC" evidence="2">
    <location>
        <begin position="5"/>
        <end position="61"/>
    </location>
</feature>
<dbReference type="Pfam" id="PF00903">
    <property type="entry name" value="Glyoxalase"/>
    <property type="match status" value="1"/>
</dbReference>
<keyword evidence="1" id="KW-0479">Metal-binding</keyword>
<reference evidence="3" key="1">
    <citation type="submission" date="2020-10" db="EMBL/GenBank/DDBJ databases">
        <authorList>
            <person name="Castelo-Branco R."/>
            <person name="Eusebio N."/>
            <person name="Adriana R."/>
            <person name="Vieira A."/>
            <person name="Brugerolle De Fraissinette N."/>
            <person name="Rezende De Castro R."/>
            <person name="Schneider M.P."/>
            <person name="Vasconcelos V."/>
            <person name="Leao P.N."/>
        </authorList>
    </citation>
    <scope>NUCLEOTIDE SEQUENCE</scope>
    <source>
        <strain evidence="3">LEGE 07310</strain>
    </source>
</reference>
<evidence type="ECO:0000259" key="2">
    <source>
        <dbReference type="PROSITE" id="PS51819"/>
    </source>
</evidence>
<dbReference type="InterPro" id="IPR004360">
    <property type="entry name" value="Glyas_Fos-R_dOase_dom"/>
</dbReference>
<dbReference type="Proteomes" id="UP000636505">
    <property type="component" value="Unassembled WGS sequence"/>
</dbReference>
<organism evidence="3 4">
    <name type="scientific">Vasconcelosia minhoensis LEGE 07310</name>
    <dbReference type="NCBI Taxonomy" id="915328"/>
    <lineage>
        <taxon>Bacteria</taxon>
        <taxon>Bacillati</taxon>
        <taxon>Cyanobacteriota</taxon>
        <taxon>Cyanophyceae</taxon>
        <taxon>Nodosilineales</taxon>
        <taxon>Cymatolegaceae</taxon>
        <taxon>Vasconcelosia</taxon>
        <taxon>Vasconcelosia minhoensis</taxon>
    </lineage>
</organism>
<dbReference type="InterPro" id="IPR029068">
    <property type="entry name" value="Glyas_Bleomycin-R_OHBP_Dase"/>
</dbReference>
<dbReference type="SUPFAM" id="SSF54593">
    <property type="entry name" value="Glyoxalase/Bleomycin resistance protein/Dihydroxybiphenyl dioxygenase"/>
    <property type="match status" value="1"/>
</dbReference>
<dbReference type="InterPro" id="IPR018146">
    <property type="entry name" value="Glyoxalase_1_CS"/>
</dbReference>
<keyword evidence="4" id="KW-1185">Reference proteome</keyword>
<dbReference type="PROSITE" id="PS00934">
    <property type="entry name" value="GLYOXALASE_I_1"/>
    <property type="match status" value="1"/>
</dbReference>
<protein>
    <submittedName>
        <fullName evidence="3">VOC family protein</fullName>
    </submittedName>
</protein>
<evidence type="ECO:0000313" key="3">
    <source>
        <dbReference type="EMBL" id="MBE9078264.1"/>
    </source>
</evidence>
<proteinExistence type="predicted"/>
<dbReference type="EMBL" id="JADEXG010000029">
    <property type="protein sequence ID" value="MBE9078264.1"/>
    <property type="molecule type" value="Genomic_DNA"/>
</dbReference>